<evidence type="ECO:0000256" key="1">
    <source>
        <dbReference type="SAM" id="MobiDB-lite"/>
    </source>
</evidence>
<name>A0A0A1W088_MICAE</name>
<feature type="region of interest" description="Disordered" evidence="1">
    <location>
        <begin position="22"/>
        <end position="41"/>
    </location>
</feature>
<evidence type="ECO:0000313" key="2">
    <source>
        <dbReference type="EMBL" id="GAL95188.1"/>
    </source>
</evidence>
<reference evidence="3" key="1">
    <citation type="journal article" date="2015" name="Genome">
        <title>Whole Genome Sequence of the Non-Microcystin-Producing Microcystis aeruginosa Strain NIES-44.</title>
        <authorList>
            <person name="Okano K."/>
            <person name="Miyata N."/>
            <person name="Ozaki Y."/>
        </authorList>
    </citation>
    <scope>NUCLEOTIDE SEQUENCE [LARGE SCALE GENOMIC DNA]</scope>
    <source>
        <strain evidence="3">NIES-44</strain>
    </source>
</reference>
<comment type="caution">
    <text evidence="2">The sequence shown here is derived from an EMBL/GenBank/DDBJ whole genome shotgun (WGS) entry which is preliminary data.</text>
</comment>
<gene>
    <name evidence="2" type="ORF">N44_04043</name>
</gene>
<protein>
    <submittedName>
        <fullName evidence="2">Uncharacterized protein</fullName>
    </submittedName>
</protein>
<dbReference type="EMBL" id="BBPA01000068">
    <property type="protein sequence ID" value="GAL95188.1"/>
    <property type="molecule type" value="Genomic_DNA"/>
</dbReference>
<dbReference type="Proteomes" id="UP000030321">
    <property type="component" value="Unassembled WGS sequence"/>
</dbReference>
<sequence>MRYTKSLFNSVINSQVMNCFSPHPTPHTPHPTPHTPLSYTF</sequence>
<accession>A0A0A1W088</accession>
<feature type="compositionally biased region" description="Pro residues" evidence="1">
    <location>
        <begin position="23"/>
        <end position="34"/>
    </location>
</feature>
<evidence type="ECO:0000313" key="3">
    <source>
        <dbReference type="Proteomes" id="UP000030321"/>
    </source>
</evidence>
<proteinExistence type="predicted"/>
<organism evidence="2 3">
    <name type="scientific">Microcystis aeruginosa NIES-44</name>
    <dbReference type="NCBI Taxonomy" id="449439"/>
    <lineage>
        <taxon>Bacteria</taxon>
        <taxon>Bacillati</taxon>
        <taxon>Cyanobacteriota</taxon>
        <taxon>Cyanophyceae</taxon>
        <taxon>Oscillatoriophycideae</taxon>
        <taxon>Chroococcales</taxon>
        <taxon>Microcystaceae</taxon>
        <taxon>Microcystis</taxon>
    </lineage>
</organism>
<dbReference type="AlphaFoldDB" id="A0A0A1W088"/>